<protein>
    <submittedName>
        <fullName evidence="1">Uncharacterized protein</fullName>
    </submittedName>
</protein>
<evidence type="ECO:0000313" key="2">
    <source>
        <dbReference type="Proteomes" id="UP000471640"/>
    </source>
</evidence>
<name>A0A6P1DQR1_9GAMM</name>
<proteinExistence type="predicted"/>
<reference evidence="1 2" key="2">
    <citation type="submission" date="2020-02" db="EMBL/GenBank/DDBJ databases">
        <title>Genome sequences of Thiorhodococcus mannitoliphagus and Thiorhodococcus minor, purple sulfur photosynthetic bacteria in the gammaproteobacterial family, Chromatiaceae.</title>
        <authorList>
            <person name="Aviles F.A."/>
            <person name="Meyer T.E."/>
            <person name="Kyndt J.A."/>
        </authorList>
    </citation>
    <scope>NUCLEOTIDE SEQUENCE [LARGE SCALE GENOMIC DNA]</scope>
    <source>
        <strain evidence="1 2">DSM 18266</strain>
    </source>
</reference>
<reference evidence="2" key="1">
    <citation type="journal article" date="2020" name="Microbiol. Resour. Announc.">
        <title>Draft Genome Sequences of Thiorhodococcus mannitoliphagus and Thiorhodococcus minor, Purple Sulfur Photosynthetic Bacteria in the Gammaproteobacterial Family Chromatiaceae.</title>
        <authorList>
            <person name="Aviles F.A."/>
            <person name="Meyer T.E."/>
            <person name="Kyndt J.A."/>
        </authorList>
    </citation>
    <scope>NUCLEOTIDE SEQUENCE [LARGE SCALE GENOMIC DNA]</scope>
    <source>
        <strain evidence="2">DSM 18266</strain>
    </source>
</reference>
<dbReference type="Proteomes" id="UP000471640">
    <property type="component" value="Unassembled WGS sequence"/>
</dbReference>
<dbReference type="AlphaFoldDB" id="A0A6P1DQR1"/>
<evidence type="ECO:0000313" key="1">
    <source>
        <dbReference type="EMBL" id="NEX19493.1"/>
    </source>
</evidence>
<organism evidence="1 2">
    <name type="scientific">Thiorhodococcus mannitoliphagus</name>
    <dbReference type="NCBI Taxonomy" id="329406"/>
    <lineage>
        <taxon>Bacteria</taxon>
        <taxon>Pseudomonadati</taxon>
        <taxon>Pseudomonadota</taxon>
        <taxon>Gammaproteobacteria</taxon>
        <taxon>Chromatiales</taxon>
        <taxon>Chromatiaceae</taxon>
        <taxon>Thiorhodococcus</taxon>
    </lineage>
</organism>
<gene>
    <name evidence="1" type="ORF">G3480_04045</name>
</gene>
<accession>A0A6P1DQR1</accession>
<keyword evidence="2" id="KW-1185">Reference proteome</keyword>
<comment type="caution">
    <text evidence="1">The sequence shown here is derived from an EMBL/GenBank/DDBJ whole genome shotgun (WGS) entry which is preliminary data.</text>
</comment>
<dbReference type="EMBL" id="JAAIJR010000010">
    <property type="protein sequence ID" value="NEX19493.1"/>
    <property type="molecule type" value="Genomic_DNA"/>
</dbReference>
<sequence length="51" mass="5520">MPQSAALRSGELLLVLELDHRDIGRVEDRIKARHPEVAVLGTDAAGTTPFP</sequence>